<gene>
    <name evidence="1" type="ORF">DC094_08480</name>
</gene>
<organism evidence="1 2">
    <name type="scientific">Pelagibaculum spongiae</name>
    <dbReference type="NCBI Taxonomy" id="2080658"/>
    <lineage>
        <taxon>Bacteria</taxon>
        <taxon>Pseudomonadati</taxon>
        <taxon>Pseudomonadota</taxon>
        <taxon>Gammaproteobacteria</taxon>
        <taxon>Oceanospirillales</taxon>
        <taxon>Pelagibaculum</taxon>
    </lineage>
</organism>
<sequence length="171" mass="18933">MKHWIWRITAALLVIGSGLVSGCVTQNMRMDNLGVASTANVTVYADELKGQGNYGYHARIMGIEGMELQGLDGSNESARFCRTLKTHIAAVPNCGFGVVRIPPGEHLVKLALIKTRDITRVSVVHVRAIFEASGTYSIRWPRRDDGAILMIPRGIRVLDHKYANFIPIKVY</sequence>
<proteinExistence type="predicted"/>
<dbReference type="PROSITE" id="PS51257">
    <property type="entry name" value="PROKAR_LIPOPROTEIN"/>
    <property type="match status" value="1"/>
</dbReference>
<dbReference type="RefSeq" id="WP_133245503.1">
    <property type="nucleotide sequence ID" value="NZ_CAWNYD010000002.1"/>
</dbReference>
<name>A0A2V1GW23_9GAMM</name>
<comment type="caution">
    <text evidence="1">The sequence shown here is derived from an EMBL/GenBank/DDBJ whole genome shotgun (WGS) entry which is preliminary data.</text>
</comment>
<dbReference type="AlphaFoldDB" id="A0A2V1GW23"/>
<keyword evidence="2" id="KW-1185">Reference proteome</keyword>
<dbReference type="EMBL" id="QDDL01000002">
    <property type="protein sequence ID" value="PVZ70605.1"/>
    <property type="molecule type" value="Genomic_DNA"/>
</dbReference>
<reference evidence="1 2" key="1">
    <citation type="submission" date="2018-04" db="EMBL/GenBank/DDBJ databases">
        <title>Thalassorhabdus spongiae gen. nov., sp. nov., isolated from a marine sponge in South-West Iceland.</title>
        <authorList>
            <person name="Knobloch S."/>
            <person name="Daussin A."/>
            <person name="Johannsson R."/>
            <person name="Marteinsson V.T."/>
        </authorList>
    </citation>
    <scope>NUCLEOTIDE SEQUENCE [LARGE SCALE GENOMIC DNA]</scope>
    <source>
        <strain evidence="1 2">Hp12</strain>
    </source>
</reference>
<evidence type="ECO:0000313" key="2">
    <source>
        <dbReference type="Proteomes" id="UP000244906"/>
    </source>
</evidence>
<dbReference type="Proteomes" id="UP000244906">
    <property type="component" value="Unassembled WGS sequence"/>
</dbReference>
<protein>
    <recommendedName>
        <fullName evidence="3">Lipoprotein</fullName>
    </recommendedName>
</protein>
<evidence type="ECO:0008006" key="3">
    <source>
        <dbReference type="Google" id="ProtNLM"/>
    </source>
</evidence>
<accession>A0A2V1GW23</accession>
<evidence type="ECO:0000313" key="1">
    <source>
        <dbReference type="EMBL" id="PVZ70605.1"/>
    </source>
</evidence>